<evidence type="ECO:0000313" key="4">
    <source>
        <dbReference type="Proteomes" id="UP000001936"/>
    </source>
</evidence>
<dbReference type="GO" id="GO:0032259">
    <property type="term" value="P:methylation"/>
    <property type="evidence" value="ECO:0007669"/>
    <property type="project" value="UniProtKB-KW"/>
</dbReference>
<feature type="region of interest" description="Disordered" evidence="1">
    <location>
        <begin position="18"/>
        <end position="42"/>
    </location>
</feature>
<keyword evidence="3" id="KW-0808">Transferase</keyword>
<dbReference type="KEGG" id="ret:RHE_CH01736"/>
<dbReference type="EMBL" id="CP000133">
    <property type="protein sequence ID" value="ABC90531.1"/>
    <property type="molecule type" value="Genomic_DNA"/>
</dbReference>
<dbReference type="PANTHER" id="PTHR43591:SF24">
    <property type="entry name" value="2-METHOXY-6-POLYPRENYL-1,4-BENZOQUINOL METHYLASE, MITOCHONDRIAL"/>
    <property type="match status" value="1"/>
</dbReference>
<keyword evidence="3" id="KW-0489">Methyltransferase</keyword>
<dbReference type="PANTHER" id="PTHR43591">
    <property type="entry name" value="METHYLTRANSFERASE"/>
    <property type="match status" value="1"/>
</dbReference>
<dbReference type="Pfam" id="PF08241">
    <property type="entry name" value="Methyltransf_11"/>
    <property type="match status" value="1"/>
</dbReference>
<keyword evidence="3" id="KW-0830">Ubiquinone</keyword>
<proteinExistence type="predicted"/>
<dbReference type="GO" id="GO:0008757">
    <property type="term" value="F:S-adenosylmethionine-dependent methyltransferase activity"/>
    <property type="evidence" value="ECO:0007669"/>
    <property type="project" value="InterPro"/>
</dbReference>
<feature type="domain" description="Methyltransferase type 11" evidence="2">
    <location>
        <begin position="120"/>
        <end position="216"/>
    </location>
</feature>
<accession>Q2K9F5</accession>
<reference evidence="3 4" key="1">
    <citation type="journal article" date="2006" name="Proc. Natl. Acad. Sci. U.S.A.">
        <title>The partitioned Rhizobium etli genome: genetic and metabolic redundancy in seven interacting replicons.</title>
        <authorList>
            <person name="Gonzalez V."/>
            <person name="Santamaria R.I."/>
            <person name="Bustos P."/>
            <person name="Hernandez-Gonzalez I."/>
            <person name="Medrano-Soto A."/>
            <person name="Moreno-Hagelsieb G."/>
            <person name="Janga S.C."/>
            <person name="Ramirez M.A."/>
            <person name="Jimenez-Jacinto V."/>
            <person name="Collado-Vides J."/>
            <person name="Davila G."/>
        </authorList>
    </citation>
    <scope>NUCLEOTIDE SEQUENCE [LARGE SCALE GENOMIC DNA]</scope>
    <source>
        <strain evidence="4">ATCC 51251 / DSM 11541 / JCM 21823 / NBRC 15573 / CFN 42</strain>
    </source>
</reference>
<evidence type="ECO:0000313" key="3">
    <source>
        <dbReference type="EMBL" id="ABC90531.1"/>
    </source>
</evidence>
<dbReference type="AlphaFoldDB" id="Q2K9F5"/>
<dbReference type="CDD" id="cd02440">
    <property type="entry name" value="AdoMet_MTases"/>
    <property type="match status" value="1"/>
</dbReference>
<gene>
    <name evidence="3" type="ordered locus">RHE_CH01736</name>
</gene>
<name>Q2K9F5_RHIEC</name>
<protein>
    <submittedName>
        <fullName evidence="3">Probable ubiquinone/menaquinone biosynthesis methyltransferase protein</fullName>
    </submittedName>
</protein>
<dbReference type="InterPro" id="IPR029063">
    <property type="entry name" value="SAM-dependent_MTases_sf"/>
</dbReference>
<evidence type="ECO:0000259" key="2">
    <source>
        <dbReference type="Pfam" id="PF08241"/>
    </source>
</evidence>
<dbReference type="eggNOG" id="COG2226">
    <property type="taxonomic scope" value="Bacteria"/>
</dbReference>
<evidence type="ECO:0000256" key="1">
    <source>
        <dbReference type="SAM" id="MobiDB-lite"/>
    </source>
</evidence>
<dbReference type="Gene3D" id="3.40.50.150">
    <property type="entry name" value="Vaccinia Virus protein VP39"/>
    <property type="match status" value="1"/>
</dbReference>
<sequence length="344" mass="37028">MGSVPMGHKRISFHIVQTTRSGDRSASRTSVEEASDQGPSPWTTADSAIFQLRWSCVWRRAVSTSANIEDGADAAFVASPPPFGAGVADLYQALLVPILFEPYALEMAIVAERSKPVSVLEVAAGTGALTRALRAKLDPAAEIVATDLSQAMIDVGAPSVTMSRTHWMHADAQDLPFAPLMFDLVVCQFGVMFFPDKPKAYHEAKRVLRSGGRLLFSTWDSLAANDFARCVDECLTGLFPSDPPDFLGRLPYSYFDPSLIKAEVSSAGFKAVSCERLELASIAATSQDVATAFCRGTPLSGEIEWRAPERMSEIVDEVAERVASRYGARPCGSMSALVVSGRAP</sequence>
<dbReference type="HOGENOM" id="CLU_037990_2_0_5"/>
<dbReference type="Proteomes" id="UP000001936">
    <property type="component" value="Chromosome"/>
</dbReference>
<dbReference type="SUPFAM" id="SSF53335">
    <property type="entry name" value="S-adenosyl-L-methionine-dependent methyltransferases"/>
    <property type="match status" value="1"/>
</dbReference>
<keyword evidence="4" id="KW-1185">Reference proteome</keyword>
<organism evidence="3 4">
    <name type="scientific">Rhizobium etli (strain ATCC 51251 / DSM 11541 / JCM 21823 / NBRC 15573 / CFN 42)</name>
    <dbReference type="NCBI Taxonomy" id="347834"/>
    <lineage>
        <taxon>Bacteria</taxon>
        <taxon>Pseudomonadati</taxon>
        <taxon>Pseudomonadota</taxon>
        <taxon>Alphaproteobacteria</taxon>
        <taxon>Hyphomicrobiales</taxon>
        <taxon>Rhizobiaceae</taxon>
        <taxon>Rhizobium/Agrobacterium group</taxon>
        <taxon>Rhizobium</taxon>
    </lineage>
</organism>
<dbReference type="InterPro" id="IPR013216">
    <property type="entry name" value="Methyltransf_11"/>
</dbReference>